<evidence type="ECO:0000259" key="1">
    <source>
        <dbReference type="Pfam" id="PF00561"/>
    </source>
</evidence>
<accession>A0A0B2UDN6</accession>
<evidence type="ECO:0000313" key="3">
    <source>
        <dbReference type="Proteomes" id="UP000031012"/>
    </source>
</evidence>
<dbReference type="InterPro" id="IPR029058">
    <property type="entry name" value="AB_hydrolase_fold"/>
</dbReference>
<dbReference type="InterPro" id="IPR050471">
    <property type="entry name" value="AB_hydrolase"/>
</dbReference>
<name>A0A0B2UDN6_9GAMM</name>
<organism evidence="2 3">
    <name type="scientific">Acinetobacter oleivorans</name>
    <dbReference type="NCBI Taxonomy" id="1148157"/>
    <lineage>
        <taxon>Bacteria</taxon>
        <taxon>Pseudomonadati</taxon>
        <taxon>Pseudomonadota</taxon>
        <taxon>Gammaproteobacteria</taxon>
        <taxon>Moraxellales</taxon>
        <taxon>Moraxellaceae</taxon>
        <taxon>Acinetobacter</taxon>
    </lineage>
</organism>
<dbReference type="PRINTS" id="PR00111">
    <property type="entry name" value="ABHYDROLASE"/>
</dbReference>
<dbReference type="Proteomes" id="UP000031012">
    <property type="component" value="Unassembled WGS sequence"/>
</dbReference>
<keyword evidence="2" id="KW-0378">Hydrolase</keyword>
<gene>
    <name evidence="2" type="ORF">DH17_11820</name>
</gene>
<dbReference type="EMBL" id="JHQK01000004">
    <property type="protein sequence ID" value="KHN67374.1"/>
    <property type="molecule type" value="Genomic_DNA"/>
</dbReference>
<protein>
    <submittedName>
        <fullName evidence="2">Alpha/beta hydrolase</fullName>
    </submittedName>
</protein>
<dbReference type="PANTHER" id="PTHR43433">
    <property type="entry name" value="HYDROLASE, ALPHA/BETA FOLD FAMILY PROTEIN"/>
    <property type="match status" value="1"/>
</dbReference>
<reference evidence="2 3" key="1">
    <citation type="submission" date="2014-03" db="EMBL/GenBank/DDBJ databases">
        <title>Genome sequence of the diesel-degrader and plant-growth promoter Acinetobacter oleivorans PF-1 isolated from the roots of poplar tree.</title>
        <authorList>
            <person name="Gkorezis P."/>
            <person name="van Hamme J."/>
            <person name="Rineau F."/>
            <person name="Vangronsveld J."/>
            <person name="Francetti A."/>
        </authorList>
    </citation>
    <scope>NUCLEOTIDE SEQUENCE [LARGE SCALE GENOMIC DNA]</scope>
    <source>
        <strain evidence="2 3">PF1</strain>
    </source>
</reference>
<sequence>MTTITHQTAETQFIEVDGAKFAYRRWGNANTGQPPLFFLQHFRGGLDNWDPLITDGLAQGREVILFNGRGVASSTGQLRTRIEDMADDAAAVIRALGLKQVDLLGFSLGGFQAQDLVRRHPELVRKLMLLGTGPRGGKPRGDDPEVAALVLKHATTAVPSEENFLFLFFGRSEAAIQAGHDFWQRRHERKNQDPASSVEVMQAQIEANMHFLPKLDEQDPFAHLREIKQPTFILNGVDDVMIPTINAYHMALNIPNAQLFIYPDAGHGAQFQYPERFVKHAIQFLDE</sequence>
<proteinExistence type="predicted"/>
<dbReference type="AlphaFoldDB" id="A0A0B2UDN6"/>
<feature type="domain" description="AB hydrolase-1" evidence="1">
    <location>
        <begin position="34"/>
        <end position="272"/>
    </location>
</feature>
<dbReference type="InterPro" id="IPR000073">
    <property type="entry name" value="AB_hydrolase_1"/>
</dbReference>
<dbReference type="Gene3D" id="3.40.50.1820">
    <property type="entry name" value="alpha/beta hydrolase"/>
    <property type="match status" value="1"/>
</dbReference>
<dbReference type="GO" id="GO:0016787">
    <property type="term" value="F:hydrolase activity"/>
    <property type="evidence" value="ECO:0007669"/>
    <property type="project" value="UniProtKB-KW"/>
</dbReference>
<dbReference type="Pfam" id="PF00561">
    <property type="entry name" value="Abhydrolase_1"/>
    <property type="match status" value="1"/>
</dbReference>
<dbReference type="SUPFAM" id="SSF53474">
    <property type="entry name" value="alpha/beta-Hydrolases"/>
    <property type="match status" value="1"/>
</dbReference>
<evidence type="ECO:0000313" key="2">
    <source>
        <dbReference type="EMBL" id="KHN67374.1"/>
    </source>
</evidence>
<dbReference type="PANTHER" id="PTHR43433:SF5">
    <property type="entry name" value="AB HYDROLASE-1 DOMAIN-CONTAINING PROTEIN"/>
    <property type="match status" value="1"/>
</dbReference>
<comment type="caution">
    <text evidence="2">The sequence shown here is derived from an EMBL/GenBank/DDBJ whole genome shotgun (WGS) entry which is preliminary data.</text>
</comment>